<gene>
    <name evidence="2" type="ORF">PAUS00366_LOCUS14065</name>
</gene>
<feature type="compositionally biased region" description="Polar residues" evidence="1">
    <location>
        <begin position="485"/>
        <end position="497"/>
    </location>
</feature>
<reference evidence="2" key="1">
    <citation type="submission" date="2021-01" db="EMBL/GenBank/DDBJ databases">
        <authorList>
            <person name="Corre E."/>
            <person name="Pelletier E."/>
            <person name="Niang G."/>
            <person name="Scheremetjew M."/>
            <person name="Finn R."/>
            <person name="Kale V."/>
            <person name="Holt S."/>
            <person name="Cochrane G."/>
            <person name="Meng A."/>
            <person name="Brown T."/>
            <person name="Cohen L."/>
        </authorList>
    </citation>
    <scope>NUCLEOTIDE SEQUENCE</scope>
    <source>
        <strain evidence="2">10249 10 AB</strain>
    </source>
</reference>
<dbReference type="EMBL" id="HBIX01019935">
    <property type="protein sequence ID" value="CAE0721310.1"/>
    <property type="molecule type" value="Transcribed_RNA"/>
</dbReference>
<feature type="region of interest" description="Disordered" evidence="1">
    <location>
        <begin position="356"/>
        <end position="377"/>
    </location>
</feature>
<feature type="compositionally biased region" description="Acidic residues" evidence="1">
    <location>
        <begin position="236"/>
        <end position="248"/>
    </location>
</feature>
<sequence>MIVSRSNSISSNYGLPPSSKAAEAELISKATQTAIVAARSILMNGGSQDVALKTAKAAAESVLNPAASDSDTISGKSTLGVNTLGVAFGGKKRKAKRQAEVVASMALMSANSARPDGVNMAGECDVSFSNRMYGRNIITVRHDEPSVLSGSFTSRPPKVPTPRSHVSYNKSGSFMSRSQPDETREGAPITRHASASDLYGKNKESRPSRSRSPLHSRSQSVRALSPTKHDDIFSSGEDDDDDDGDDGETCTLDQLDSDSLTQTSTMDSRFQTSVESTLAGRSESEDDESQTDVSETFHNARHNLNDKKEKESKKDAADVESKEKVSWNFRRALLVPVTATLNLMTCGQIASGDAAGDVEELESNESNKRQSTRGRVQTPMYESRNDTFDYSYDSGFKKSGSYRDKDFTSSYSESFLSSDSLSFTGTDNDSEGEIQVRSSIRETMENLVTKSKLSYRKSKLNDETRWESSEKAANDTPPRQRSPRKSSNIISPRNSGAESRFPPKVLLGAAHKNSKRRTSFFKKTKGRRR</sequence>
<dbReference type="AlphaFoldDB" id="A0A7S4ELR5"/>
<evidence type="ECO:0000313" key="2">
    <source>
        <dbReference type="EMBL" id="CAE0721310.1"/>
    </source>
</evidence>
<organism evidence="2">
    <name type="scientific">Pseudo-nitzschia australis</name>
    <dbReference type="NCBI Taxonomy" id="44445"/>
    <lineage>
        <taxon>Eukaryota</taxon>
        <taxon>Sar</taxon>
        <taxon>Stramenopiles</taxon>
        <taxon>Ochrophyta</taxon>
        <taxon>Bacillariophyta</taxon>
        <taxon>Bacillariophyceae</taxon>
        <taxon>Bacillariophycidae</taxon>
        <taxon>Bacillariales</taxon>
        <taxon>Bacillariaceae</taxon>
        <taxon>Pseudo-nitzschia</taxon>
    </lineage>
</organism>
<feature type="compositionally biased region" description="Polar residues" evidence="1">
    <location>
        <begin position="251"/>
        <end position="276"/>
    </location>
</feature>
<feature type="compositionally biased region" description="Basic and acidic residues" evidence="1">
    <location>
        <begin position="459"/>
        <end position="473"/>
    </location>
</feature>
<evidence type="ECO:0000256" key="1">
    <source>
        <dbReference type="SAM" id="MobiDB-lite"/>
    </source>
</evidence>
<feature type="region of interest" description="Disordered" evidence="1">
    <location>
        <begin position="457"/>
        <end position="529"/>
    </location>
</feature>
<feature type="compositionally biased region" description="Basic residues" evidence="1">
    <location>
        <begin position="512"/>
        <end position="529"/>
    </location>
</feature>
<proteinExistence type="predicted"/>
<protein>
    <submittedName>
        <fullName evidence="2">Uncharacterized protein</fullName>
    </submittedName>
</protein>
<name>A0A7S4ELR5_9STRA</name>
<feature type="region of interest" description="Disordered" evidence="1">
    <location>
        <begin position="147"/>
        <end position="321"/>
    </location>
</feature>
<feature type="compositionally biased region" description="Polar residues" evidence="1">
    <location>
        <begin position="164"/>
        <end position="178"/>
    </location>
</feature>
<feature type="compositionally biased region" description="Basic and acidic residues" evidence="1">
    <location>
        <begin position="303"/>
        <end position="321"/>
    </location>
</feature>
<accession>A0A7S4ELR5</accession>